<evidence type="ECO:0000256" key="1">
    <source>
        <dbReference type="SAM" id="MobiDB-lite"/>
    </source>
</evidence>
<reference evidence="3" key="1">
    <citation type="submission" date="2010-12" db="EMBL/GenBank/DDBJ databases">
        <title>Complete sequence of Variovorax paradoxus EPS.</title>
        <authorList>
            <consortium name="US DOE Joint Genome Institute"/>
            <person name="Lucas S."/>
            <person name="Copeland A."/>
            <person name="Lapidus A."/>
            <person name="Cheng J.-F."/>
            <person name="Goodwin L."/>
            <person name="Pitluck S."/>
            <person name="Teshima H."/>
            <person name="Detter J.C."/>
            <person name="Han C."/>
            <person name="Tapia R."/>
            <person name="Land M."/>
            <person name="Hauser L."/>
            <person name="Kyrpides N."/>
            <person name="Ivanova N."/>
            <person name="Ovchinnikova G."/>
            <person name="Orwin P."/>
            <person name="Han J.-I.G."/>
            <person name="Woyke T."/>
        </authorList>
    </citation>
    <scope>NUCLEOTIDE SEQUENCE [LARGE SCALE GENOMIC DNA]</scope>
    <source>
        <strain evidence="3">EPS</strain>
    </source>
</reference>
<reference evidence="2 3" key="2">
    <citation type="journal article" date="2013" name="Genome Announc.">
        <title>Genome of the Root-Associated Plant Growth-Promoting Bacterium Variovorax paradoxus Strain EPS.</title>
        <authorList>
            <person name="Han J.I."/>
            <person name="Spain J.C."/>
            <person name="Leadbetter J.R."/>
            <person name="Ovchinnikova G."/>
            <person name="Goodwin L.A."/>
            <person name="Han C.S."/>
            <person name="Woyke T."/>
            <person name="Davenport K.W."/>
            <person name="Orwin P.M."/>
        </authorList>
    </citation>
    <scope>NUCLEOTIDE SEQUENCE [LARGE SCALE GENOMIC DNA]</scope>
    <source>
        <strain evidence="2 3">EPS</strain>
    </source>
</reference>
<sequence length="72" mass="7924">MTDYVKPPQNRPVLVADPDARRDVVDEEGTAEETARRELARRDEAQERRIAGDDKESGHSSNSRCARGASGA</sequence>
<dbReference type="RefSeq" id="WP_013542041.1">
    <property type="nucleotide sequence ID" value="NC_014931.1"/>
</dbReference>
<feature type="compositionally biased region" description="Basic and acidic residues" evidence="1">
    <location>
        <begin position="33"/>
        <end position="58"/>
    </location>
</feature>
<dbReference type="AlphaFoldDB" id="E6UZK6"/>
<evidence type="ECO:0000313" key="2">
    <source>
        <dbReference type="EMBL" id="ADU37814.1"/>
    </source>
</evidence>
<proteinExistence type="predicted"/>
<accession>E6UZK6</accession>
<dbReference type="Proteomes" id="UP000008917">
    <property type="component" value="Chromosome"/>
</dbReference>
<dbReference type="HOGENOM" id="CLU_2721152_0_0_4"/>
<name>E6UZK6_VARPE</name>
<protein>
    <submittedName>
        <fullName evidence="2">Uncharacterized protein</fullName>
    </submittedName>
</protein>
<organism evidence="2 3">
    <name type="scientific">Variovorax paradoxus (strain EPS)</name>
    <dbReference type="NCBI Taxonomy" id="595537"/>
    <lineage>
        <taxon>Bacteria</taxon>
        <taxon>Pseudomonadati</taxon>
        <taxon>Pseudomonadota</taxon>
        <taxon>Betaproteobacteria</taxon>
        <taxon>Burkholderiales</taxon>
        <taxon>Comamonadaceae</taxon>
        <taxon>Variovorax</taxon>
    </lineage>
</organism>
<gene>
    <name evidence="2" type="ordered locus">Varpa_3630</name>
</gene>
<dbReference type="EMBL" id="CP002417">
    <property type="protein sequence ID" value="ADU37814.1"/>
    <property type="molecule type" value="Genomic_DNA"/>
</dbReference>
<feature type="region of interest" description="Disordered" evidence="1">
    <location>
        <begin position="1"/>
        <end position="72"/>
    </location>
</feature>
<dbReference type="KEGG" id="vpe:Varpa_3630"/>
<evidence type="ECO:0000313" key="3">
    <source>
        <dbReference type="Proteomes" id="UP000008917"/>
    </source>
</evidence>